<keyword evidence="4" id="KW-1185">Reference proteome</keyword>
<keyword evidence="1" id="KW-0732">Signal</keyword>
<dbReference type="SUPFAM" id="SSF53850">
    <property type="entry name" value="Periplasmic binding protein-like II"/>
    <property type="match status" value="1"/>
</dbReference>
<feature type="signal peptide" evidence="1">
    <location>
        <begin position="1"/>
        <end position="26"/>
    </location>
</feature>
<dbReference type="EMBL" id="SLWN01000001">
    <property type="protein sequence ID" value="TCO35442.1"/>
    <property type="molecule type" value="Genomic_DNA"/>
</dbReference>
<organism evidence="3 4">
    <name type="scientific">Kribbella steppae</name>
    <dbReference type="NCBI Taxonomy" id="2512223"/>
    <lineage>
        <taxon>Bacteria</taxon>
        <taxon>Bacillati</taxon>
        <taxon>Actinomycetota</taxon>
        <taxon>Actinomycetes</taxon>
        <taxon>Propionibacteriales</taxon>
        <taxon>Kribbellaceae</taxon>
        <taxon>Kribbella</taxon>
    </lineage>
</organism>
<dbReference type="Gene3D" id="3.10.105.10">
    <property type="entry name" value="Dipeptide-binding Protein, Domain 3"/>
    <property type="match status" value="1"/>
</dbReference>
<dbReference type="GO" id="GO:0015833">
    <property type="term" value="P:peptide transport"/>
    <property type="evidence" value="ECO:0007669"/>
    <property type="project" value="TreeGrafter"/>
</dbReference>
<dbReference type="PIRSF" id="PIRSF002741">
    <property type="entry name" value="MppA"/>
    <property type="match status" value="1"/>
</dbReference>
<dbReference type="GO" id="GO:1904680">
    <property type="term" value="F:peptide transmembrane transporter activity"/>
    <property type="evidence" value="ECO:0007669"/>
    <property type="project" value="TreeGrafter"/>
</dbReference>
<sequence>MKRSMRVPRVGALLGLALSGVLVLSACSGGGATGAADSSAGPGGETAKGGTLQVLANAGFSHLDPARGFDGGVNNFYRLIYRTLTTQGAAPGADGTKIVPDLATDTGKPSEGGKTWTFTLKDGLFFENGAPITSADVKWGVSRAWDPEVGIGSPYAKQIIDAPATYQGPYKSGDLPTIATPDAKTIVFHLKKPYADFGSVVAQNTFVPVPKGQGAGNQLDSKPISSGPYKLAEYKPGASLKLVRNDKWDKKTDEVRTANPDAFQWTFGLDPATIDERMIAGQGTDINAIAGTVQAASVARIQTPQLKQRTMTGLGGCTTYMGLNITKKPLNDVRVRQAINLAVNKQTVRDAVGGSTLADIATSIQPPTVAGRVDYDPYPSPDHKGDIEKARALLTEAGVANGFTLTLDTRTQPKMQAMSVAVQQALEPLKITVKINPIDTSTYYEVIGTPSQQKDMAITGWCPDWPSGATFLPPLFDGRNITTKGNSNLSQLNDKGVNAKIDEIAKLTDVTAANAAYGELDKQIMALAPVVPLLYEKVLMLVGTNIAGAYLHDGFSGGIDLVSVGLADAGK</sequence>
<dbReference type="Pfam" id="PF00496">
    <property type="entry name" value="SBP_bac_5"/>
    <property type="match status" value="1"/>
</dbReference>
<dbReference type="InterPro" id="IPR000914">
    <property type="entry name" value="SBP_5_dom"/>
</dbReference>
<dbReference type="PANTHER" id="PTHR30290">
    <property type="entry name" value="PERIPLASMIC BINDING COMPONENT OF ABC TRANSPORTER"/>
    <property type="match status" value="1"/>
</dbReference>
<comment type="caution">
    <text evidence="3">The sequence shown here is derived from an EMBL/GenBank/DDBJ whole genome shotgun (WGS) entry which is preliminary data.</text>
</comment>
<feature type="domain" description="Solute-binding protein family 5" evidence="2">
    <location>
        <begin position="97"/>
        <end position="481"/>
    </location>
</feature>
<gene>
    <name evidence="3" type="ORF">EV652_101322</name>
</gene>
<dbReference type="GO" id="GO:0043190">
    <property type="term" value="C:ATP-binding cassette (ABC) transporter complex"/>
    <property type="evidence" value="ECO:0007669"/>
    <property type="project" value="InterPro"/>
</dbReference>
<evidence type="ECO:0000313" key="3">
    <source>
        <dbReference type="EMBL" id="TCO35442.1"/>
    </source>
</evidence>
<evidence type="ECO:0000256" key="1">
    <source>
        <dbReference type="SAM" id="SignalP"/>
    </source>
</evidence>
<name>A0A4R2HVM2_9ACTN</name>
<dbReference type="InterPro" id="IPR030678">
    <property type="entry name" value="Peptide/Ni-bd"/>
</dbReference>
<accession>A0A4R2HVM2</accession>
<dbReference type="Gene3D" id="3.40.190.10">
    <property type="entry name" value="Periplasmic binding protein-like II"/>
    <property type="match status" value="1"/>
</dbReference>
<evidence type="ECO:0000313" key="4">
    <source>
        <dbReference type="Proteomes" id="UP000294508"/>
    </source>
</evidence>
<reference evidence="3 4" key="1">
    <citation type="journal article" date="2015" name="Stand. Genomic Sci.">
        <title>Genomic Encyclopedia of Bacterial and Archaeal Type Strains, Phase III: the genomes of soil and plant-associated and newly described type strains.</title>
        <authorList>
            <person name="Whitman W.B."/>
            <person name="Woyke T."/>
            <person name="Klenk H.P."/>
            <person name="Zhou Y."/>
            <person name="Lilburn T.G."/>
            <person name="Beck B.J."/>
            <person name="De Vos P."/>
            <person name="Vandamme P."/>
            <person name="Eisen J.A."/>
            <person name="Garrity G."/>
            <person name="Hugenholtz P."/>
            <person name="Kyrpides N.C."/>
        </authorList>
    </citation>
    <scope>NUCLEOTIDE SEQUENCE [LARGE SCALE GENOMIC DNA]</scope>
    <source>
        <strain evidence="3 4">VKM Ac-2572</strain>
    </source>
</reference>
<protein>
    <submittedName>
        <fullName evidence="3">Peptide/nickel transport system substrate-binding protein</fullName>
    </submittedName>
</protein>
<dbReference type="AlphaFoldDB" id="A0A4R2HVM2"/>
<dbReference type="CDD" id="cd08506">
    <property type="entry name" value="PBP2_clavulanate_OppA2"/>
    <property type="match status" value="1"/>
</dbReference>
<proteinExistence type="predicted"/>
<evidence type="ECO:0000259" key="2">
    <source>
        <dbReference type="Pfam" id="PF00496"/>
    </source>
</evidence>
<feature type="chain" id="PRO_5038863012" evidence="1">
    <location>
        <begin position="27"/>
        <end position="571"/>
    </location>
</feature>
<dbReference type="GO" id="GO:0042597">
    <property type="term" value="C:periplasmic space"/>
    <property type="evidence" value="ECO:0007669"/>
    <property type="project" value="UniProtKB-ARBA"/>
</dbReference>
<dbReference type="InterPro" id="IPR039424">
    <property type="entry name" value="SBP_5"/>
</dbReference>
<dbReference type="Proteomes" id="UP000294508">
    <property type="component" value="Unassembled WGS sequence"/>
</dbReference>
<dbReference type="PANTHER" id="PTHR30290:SF83">
    <property type="entry name" value="ABC TRANSPORTER SUBSTRATE-BINDING PROTEIN"/>
    <property type="match status" value="1"/>
</dbReference>
<dbReference type="PROSITE" id="PS51257">
    <property type="entry name" value="PROKAR_LIPOPROTEIN"/>
    <property type="match status" value="1"/>
</dbReference>